<dbReference type="InterPro" id="IPR019819">
    <property type="entry name" value="Carboxylesterase_B_CS"/>
</dbReference>
<comment type="caution">
    <text evidence="6">The sequence shown here is derived from an EMBL/GenBank/DDBJ whole genome shotgun (WGS) entry which is preliminary data.</text>
</comment>
<dbReference type="EC" id="3.1.1.-" evidence="4"/>
<keyword evidence="3 4" id="KW-0378">Hydrolase</keyword>
<protein>
    <recommendedName>
        <fullName evidence="4">Carboxylic ester hydrolase</fullName>
        <ecNumber evidence="4">3.1.1.-</ecNumber>
    </recommendedName>
</protein>
<dbReference type="Pfam" id="PF00135">
    <property type="entry name" value="COesterase"/>
    <property type="match status" value="1"/>
</dbReference>
<reference evidence="6" key="1">
    <citation type="journal article" date="2014" name="Int. J. Syst. Evol. Microbiol.">
        <title>Complete genome sequence of Corynebacterium casei LMG S-19264T (=DSM 44701T), isolated from a smear-ripened cheese.</title>
        <authorList>
            <consortium name="US DOE Joint Genome Institute (JGI-PGF)"/>
            <person name="Walter F."/>
            <person name="Albersmeier A."/>
            <person name="Kalinowski J."/>
            <person name="Ruckert C."/>
        </authorList>
    </citation>
    <scope>NUCLEOTIDE SEQUENCE</scope>
    <source>
        <strain evidence="6">CCM 7905</strain>
    </source>
</reference>
<feature type="domain" description="Carboxylesterase type B" evidence="5">
    <location>
        <begin position="8"/>
        <end position="484"/>
    </location>
</feature>
<evidence type="ECO:0000256" key="3">
    <source>
        <dbReference type="ARBA" id="ARBA00022801"/>
    </source>
</evidence>
<comment type="similarity">
    <text evidence="2">Belongs to the 'GDXG' lipolytic enzyme family.</text>
</comment>
<dbReference type="SUPFAM" id="SSF53474">
    <property type="entry name" value="alpha/beta-Hydrolases"/>
    <property type="match status" value="1"/>
</dbReference>
<dbReference type="PROSITE" id="PS00941">
    <property type="entry name" value="CARBOXYLESTERASE_B_2"/>
    <property type="match status" value="1"/>
</dbReference>
<accession>A0A917G1B6</accession>
<proteinExistence type="inferred from homology"/>
<name>A0A917G1B6_9NOCA</name>
<dbReference type="InterPro" id="IPR002168">
    <property type="entry name" value="Lipase_GDXG_HIS_AS"/>
</dbReference>
<dbReference type="InterPro" id="IPR019826">
    <property type="entry name" value="Carboxylesterase_B_AS"/>
</dbReference>
<reference evidence="6" key="2">
    <citation type="submission" date="2020-09" db="EMBL/GenBank/DDBJ databases">
        <authorList>
            <person name="Sun Q."/>
            <person name="Sedlacek I."/>
        </authorList>
    </citation>
    <scope>NUCLEOTIDE SEQUENCE</scope>
    <source>
        <strain evidence="6">CCM 7905</strain>
    </source>
</reference>
<sequence>MGNAAQTTDVDTVEGTLRGRRQGDVVTWRGIPYAAPPVGPLRLRAPQPVQPWTGVRDALDWGKAASQGRAGTMLGPGKYQETSEDCLTLNVVAPATTPVKPRPVMVFIHGGAYILGTSATPLYGGISLARKGEIVYVSMNYRLGALGYLDLSTFSTPTRPIDNNLGVRDHVAALEWVKRNIARFGGDPDNVTIFGESAGGTAVTTLMATPAASGLFHKVIAESAAPGLVLTSAQTADFAREYIELLGIDRADAAARLEALDTKTLGKAGNTLAKIISERSPGLLPFGPVIDGDYIPDAPLATFENGDATRVPLIIGTNKREGTLFPRFLDALPTNPVRIHTLFQNTDPAAEERVTGAYTGYPKSAAAIDVGGDYTFWKPSVELMEAHSEFAPTFAYRYDFAPRLLRLLGLHATHGSELFAVFDIYSTLFGKFVTLIGDRKGAARVSEEMQAHWISFARTGSPLPTWPKFDTTSRSTRILDAQSRVENDPNFRKRIAWDGYVGYNGALDSETASQKDNVG</sequence>
<evidence type="ECO:0000256" key="4">
    <source>
        <dbReference type="RuleBase" id="RU361235"/>
    </source>
</evidence>
<dbReference type="RefSeq" id="WP_188546081.1">
    <property type="nucleotide sequence ID" value="NZ_BMCU01000003.1"/>
</dbReference>
<dbReference type="AlphaFoldDB" id="A0A917G1B6"/>
<organism evidence="6 7">
    <name type="scientific">Rhodococcoides trifolii</name>
    <dbReference type="NCBI Taxonomy" id="908250"/>
    <lineage>
        <taxon>Bacteria</taxon>
        <taxon>Bacillati</taxon>
        <taxon>Actinomycetota</taxon>
        <taxon>Actinomycetes</taxon>
        <taxon>Mycobacteriales</taxon>
        <taxon>Nocardiaceae</taxon>
        <taxon>Rhodococcoides</taxon>
    </lineage>
</organism>
<dbReference type="InterPro" id="IPR050309">
    <property type="entry name" value="Type-B_Carboxylest/Lipase"/>
</dbReference>
<dbReference type="GO" id="GO:0016787">
    <property type="term" value="F:hydrolase activity"/>
    <property type="evidence" value="ECO:0007669"/>
    <property type="project" value="UniProtKB-KW"/>
</dbReference>
<evidence type="ECO:0000256" key="2">
    <source>
        <dbReference type="ARBA" id="ARBA00010515"/>
    </source>
</evidence>
<dbReference type="PANTHER" id="PTHR11559">
    <property type="entry name" value="CARBOXYLESTERASE"/>
    <property type="match status" value="1"/>
</dbReference>
<dbReference type="Proteomes" id="UP000654257">
    <property type="component" value="Unassembled WGS sequence"/>
</dbReference>
<keyword evidence="7" id="KW-1185">Reference proteome</keyword>
<dbReference type="InterPro" id="IPR029058">
    <property type="entry name" value="AB_hydrolase_fold"/>
</dbReference>
<dbReference type="InterPro" id="IPR002018">
    <property type="entry name" value="CarbesteraseB"/>
</dbReference>
<dbReference type="PROSITE" id="PS01173">
    <property type="entry name" value="LIPASE_GDXG_HIS"/>
    <property type="match status" value="1"/>
</dbReference>
<dbReference type="PROSITE" id="PS00122">
    <property type="entry name" value="CARBOXYLESTERASE_B_1"/>
    <property type="match status" value="1"/>
</dbReference>
<dbReference type="EMBL" id="BMCU01000003">
    <property type="protein sequence ID" value="GGG17874.1"/>
    <property type="molecule type" value="Genomic_DNA"/>
</dbReference>
<evidence type="ECO:0000313" key="7">
    <source>
        <dbReference type="Proteomes" id="UP000654257"/>
    </source>
</evidence>
<evidence type="ECO:0000259" key="5">
    <source>
        <dbReference type="Pfam" id="PF00135"/>
    </source>
</evidence>
<evidence type="ECO:0000313" key="6">
    <source>
        <dbReference type="EMBL" id="GGG17874.1"/>
    </source>
</evidence>
<dbReference type="Gene3D" id="3.40.50.1820">
    <property type="entry name" value="alpha/beta hydrolase"/>
    <property type="match status" value="1"/>
</dbReference>
<gene>
    <name evidence="6" type="primary">lipT</name>
    <name evidence="6" type="ORF">GCM10007304_34960</name>
</gene>
<comment type="similarity">
    <text evidence="1 4">Belongs to the type-B carboxylesterase/lipase family.</text>
</comment>
<evidence type="ECO:0000256" key="1">
    <source>
        <dbReference type="ARBA" id="ARBA00005964"/>
    </source>
</evidence>